<evidence type="ECO:0000256" key="13">
    <source>
        <dbReference type="ARBA" id="ARBA00023098"/>
    </source>
</evidence>
<dbReference type="EMBL" id="JAGPXD010000005">
    <property type="protein sequence ID" value="KAH7353494.1"/>
    <property type="molecule type" value="Genomic_DNA"/>
</dbReference>
<feature type="binding site" evidence="17">
    <location>
        <position position="259"/>
    </location>
    <ligand>
        <name>Zn(2+)</name>
        <dbReference type="ChEBI" id="CHEBI:29105"/>
        <label>1</label>
    </ligand>
</feature>
<comment type="caution">
    <text evidence="21">The sequence shown here is derived from an EMBL/GenBank/DDBJ whole genome shotgun (WGS) entry which is preliminary data.</text>
</comment>
<keyword evidence="7 16" id="KW-0256">Endoplasmic reticulum</keyword>
<dbReference type="InterPro" id="IPR014430">
    <property type="entry name" value="Scs7"/>
</dbReference>
<evidence type="ECO:0000313" key="21">
    <source>
        <dbReference type="EMBL" id="KAH7353494.1"/>
    </source>
</evidence>
<keyword evidence="15 16" id="KW-0275">Fatty acid biosynthesis</keyword>
<feature type="binding site" evidence="17">
    <location>
        <position position="320"/>
    </location>
    <ligand>
        <name>Zn(2+)</name>
        <dbReference type="ChEBI" id="CHEBI:29105"/>
        <label>1</label>
    </ligand>
</feature>
<protein>
    <recommendedName>
        <fullName evidence="16">Ceramide very long chain fatty acid hydroxylase</fullName>
        <ecNumber evidence="16">1.-.-.-</ecNumber>
    </recommendedName>
</protein>
<keyword evidence="14 16" id="KW-0472">Membrane</keyword>
<gene>
    <name evidence="21" type="ORF">B0T11DRAFT_118253</name>
</gene>
<evidence type="ECO:0000256" key="5">
    <source>
        <dbReference type="ARBA" id="ARBA00022692"/>
    </source>
</evidence>
<feature type="transmembrane region" description="Helical" evidence="19">
    <location>
        <begin position="274"/>
        <end position="295"/>
    </location>
</feature>
<organism evidence="21 22">
    <name type="scientific">Plectosphaerella cucumerina</name>
    <dbReference type="NCBI Taxonomy" id="40658"/>
    <lineage>
        <taxon>Eukaryota</taxon>
        <taxon>Fungi</taxon>
        <taxon>Dikarya</taxon>
        <taxon>Ascomycota</taxon>
        <taxon>Pezizomycotina</taxon>
        <taxon>Sordariomycetes</taxon>
        <taxon>Hypocreomycetidae</taxon>
        <taxon>Glomerellales</taxon>
        <taxon>Plectosphaerellaceae</taxon>
        <taxon>Plectosphaerella</taxon>
    </lineage>
</organism>
<evidence type="ECO:0000256" key="2">
    <source>
        <dbReference type="ARBA" id="ARBA00005747"/>
    </source>
</evidence>
<reference evidence="21" key="1">
    <citation type="journal article" date="2021" name="Nat. Commun.">
        <title>Genetic determinants of endophytism in the Arabidopsis root mycobiome.</title>
        <authorList>
            <person name="Mesny F."/>
            <person name="Miyauchi S."/>
            <person name="Thiergart T."/>
            <person name="Pickel B."/>
            <person name="Atanasova L."/>
            <person name="Karlsson M."/>
            <person name="Huettel B."/>
            <person name="Barry K.W."/>
            <person name="Haridas S."/>
            <person name="Chen C."/>
            <person name="Bauer D."/>
            <person name="Andreopoulos W."/>
            <person name="Pangilinan J."/>
            <person name="LaButti K."/>
            <person name="Riley R."/>
            <person name="Lipzen A."/>
            <person name="Clum A."/>
            <person name="Drula E."/>
            <person name="Henrissat B."/>
            <person name="Kohler A."/>
            <person name="Grigoriev I.V."/>
            <person name="Martin F.M."/>
            <person name="Hacquard S."/>
        </authorList>
    </citation>
    <scope>NUCLEOTIDE SEQUENCE</scope>
    <source>
        <strain evidence="21">MPI-CAGE-AT-0016</strain>
    </source>
</reference>
<evidence type="ECO:0000256" key="12">
    <source>
        <dbReference type="ARBA" id="ARBA00023004"/>
    </source>
</evidence>
<evidence type="ECO:0000256" key="11">
    <source>
        <dbReference type="ARBA" id="ARBA00023002"/>
    </source>
</evidence>
<evidence type="ECO:0000256" key="19">
    <source>
        <dbReference type="SAM" id="Phobius"/>
    </source>
</evidence>
<comment type="function">
    <text evidence="16">Ceramide hydroxylase involved in the hydroxylation of sphingolipid-associated very long chain fatty acids. Postulated to hydroxylate the very long chain fatty acid of dihydroceramides and phytoceramides at C-2.</text>
</comment>
<evidence type="ECO:0000256" key="8">
    <source>
        <dbReference type="ARBA" id="ARBA00022832"/>
    </source>
</evidence>
<dbReference type="OrthoDB" id="2204368at2759"/>
<dbReference type="PROSITE" id="PS50255">
    <property type="entry name" value="CYTOCHROME_B5_2"/>
    <property type="match status" value="1"/>
</dbReference>
<keyword evidence="4 18" id="KW-0349">Heme</keyword>
<dbReference type="GO" id="GO:0006633">
    <property type="term" value="P:fatty acid biosynthetic process"/>
    <property type="evidence" value="ECO:0007669"/>
    <property type="project" value="UniProtKB-KW"/>
</dbReference>
<dbReference type="PIRSF" id="PIRSF005149">
    <property type="entry name" value="IPC-B_HD"/>
    <property type="match status" value="1"/>
</dbReference>
<feature type="binding site" description="axial binding residue" evidence="18">
    <location>
        <position position="41"/>
    </location>
    <ligand>
        <name>heme</name>
        <dbReference type="ChEBI" id="CHEBI:30413"/>
    </ligand>
    <ligandPart>
        <name>Fe</name>
        <dbReference type="ChEBI" id="CHEBI:18248"/>
    </ligandPart>
</feature>
<feature type="binding site" evidence="17">
    <location>
        <position position="237"/>
    </location>
    <ligand>
        <name>Zn(2+)</name>
        <dbReference type="ChEBI" id="CHEBI:29105"/>
        <label>1</label>
    </ligand>
</feature>
<feature type="domain" description="Cytochrome b5 heme-binding" evidence="20">
    <location>
        <begin position="6"/>
        <end position="85"/>
    </location>
</feature>
<feature type="binding site" evidence="17">
    <location>
        <position position="260"/>
    </location>
    <ligand>
        <name>Zn(2+)</name>
        <dbReference type="ChEBI" id="CHEBI:29105"/>
        <label>1</label>
    </ligand>
</feature>
<evidence type="ECO:0000313" key="22">
    <source>
        <dbReference type="Proteomes" id="UP000813385"/>
    </source>
</evidence>
<keyword evidence="3 16" id="KW-0444">Lipid biosynthesis</keyword>
<name>A0A8K0WZI1_9PEZI</name>
<feature type="binding site" evidence="17">
    <location>
        <position position="335"/>
    </location>
    <ligand>
        <name>Zn(2+)</name>
        <dbReference type="ChEBI" id="CHEBI:29105"/>
        <label>1</label>
    </ligand>
</feature>
<evidence type="ECO:0000256" key="10">
    <source>
        <dbReference type="ARBA" id="ARBA00022989"/>
    </source>
</evidence>
<accession>A0A8K0WZI1</accession>
<evidence type="ECO:0000256" key="17">
    <source>
        <dbReference type="PIRSR" id="PIRSR005149-1"/>
    </source>
</evidence>
<dbReference type="SUPFAM" id="SSF55856">
    <property type="entry name" value="Cytochrome b5-like heme/steroid binding domain"/>
    <property type="match status" value="1"/>
</dbReference>
<dbReference type="Pfam" id="PF04116">
    <property type="entry name" value="FA_hydroxylase"/>
    <property type="match status" value="1"/>
</dbReference>
<keyword evidence="13 16" id="KW-0443">Lipid metabolism</keyword>
<evidence type="ECO:0000256" key="7">
    <source>
        <dbReference type="ARBA" id="ARBA00022824"/>
    </source>
</evidence>
<dbReference type="PANTHER" id="PTHR12863:SF1">
    <property type="entry name" value="FATTY ACID 2-HYDROXYLASE"/>
    <property type="match status" value="1"/>
</dbReference>
<feature type="binding site" evidence="17">
    <location>
        <position position="256"/>
    </location>
    <ligand>
        <name>Zn(2+)</name>
        <dbReference type="ChEBI" id="CHEBI:29105"/>
        <label>1</label>
    </ligand>
</feature>
<dbReference type="AlphaFoldDB" id="A0A8K0WZI1"/>
<feature type="binding site" evidence="17">
    <location>
        <position position="339"/>
    </location>
    <ligand>
        <name>Zn(2+)</name>
        <dbReference type="ChEBI" id="CHEBI:29105"/>
        <label>1</label>
    </ligand>
</feature>
<proteinExistence type="inferred from homology"/>
<dbReference type="PRINTS" id="PR00363">
    <property type="entry name" value="CYTOCHROMEB5"/>
</dbReference>
<keyword evidence="12 16" id="KW-0408">Iron</keyword>
<dbReference type="InterPro" id="IPR001199">
    <property type="entry name" value="Cyt_B5-like_heme/steroid-bd"/>
</dbReference>
<keyword evidence="5 19" id="KW-0812">Transmembrane</keyword>
<dbReference type="InterPro" id="IPR006694">
    <property type="entry name" value="Fatty_acid_hydroxylase"/>
</dbReference>
<feature type="binding site" evidence="17">
    <location>
        <position position="316"/>
    </location>
    <ligand>
        <name>Zn(2+)</name>
        <dbReference type="ChEBI" id="CHEBI:29105"/>
        <label>1</label>
    </ligand>
</feature>
<dbReference type="FunFam" id="3.10.120.10:FF:000002">
    <property type="entry name" value="Cytochrome b5 type B"/>
    <property type="match status" value="1"/>
</dbReference>
<dbReference type="GO" id="GO:0005506">
    <property type="term" value="F:iron ion binding"/>
    <property type="evidence" value="ECO:0007669"/>
    <property type="project" value="UniProtKB-UniRule"/>
</dbReference>
<evidence type="ECO:0000256" key="6">
    <source>
        <dbReference type="ARBA" id="ARBA00022723"/>
    </source>
</evidence>
<comment type="cofactor">
    <cofactor evidence="16 17">
        <name>Zn(2+)</name>
        <dbReference type="ChEBI" id="CHEBI:29105"/>
    </cofactor>
    <text evidence="16 17">Binds 2 Zn(2+) ions per subunit that likely form a catalytic dimetal center.</text>
</comment>
<evidence type="ECO:0000256" key="9">
    <source>
        <dbReference type="ARBA" id="ARBA00022833"/>
    </source>
</evidence>
<dbReference type="PANTHER" id="PTHR12863">
    <property type="entry name" value="FATTY ACID HYDROXYLASE"/>
    <property type="match status" value="1"/>
</dbReference>
<evidence type="ECO:0000256" key="18">
    <source>
        <dbReference type="PIRSR" id="PIRSR005149-50"/>
    </source>
</evidence>
<dbReference type="InterPro" id="IPR036400">
    <property type="entry name" value="Cyt_B5-like_heme/steroid_sf"/>
</dbReference>
<comment type="subcellular location">
    <subcellularLocation>
        <location evidence="1">Endoplasmic reticulum membrane</location>
        <topology evidence="1">Multi-pass membrane protein</topology>
    </subcellularLocation>
</comment>
<evidence type="ECO:0000259" key="20">
    <source>
        <dbReference type="PROSITE" id="PS50255"/>
    </source>
</evidence>
<comment type="cofactor">
    <cofactor evidence="18">
        <name>Fe cation</name>
        <dbReference type="ChEBI" id="CHEBI:24875"/>
    </cofactor>
</comment>
<keyword evidence="9 17" id="KW-0862">Zinc</keyword>
<dbReference type="Proteomes" id="UP000813385">
    <property type="component" value="Unassembled WGS sequence"/>
</dbReference>
<keyword evidence="11 16" id="KW-0560">Oxidoreductase</keyword>
<evidence type="ECO:0000256" key="1">
    <source>
        <dbReference type="ARBA" id="ARBA00004477"/>
    </source>
</evidence>
<dbReference type="GO" id="GO:0005789">
    <property type="term" value="C:endoplasmic reticulum membrane"/>
    <property type="evidence" value="ECO:0007669"/>
    <property type="project" value="UniProtKB-SubCell"/>
</dbReference>
<comment type="similarity">
    <text evidence="2 16">Belongs to the sterol desaturase family. SCS7 subfamily.</text>
</comment>
<evidence type="ECO:0000256" key="3">
    <source>
        <dbReference type="ARBA" id="ARBA00022516"/>
    </source>
</evidence>
<evidence type="ECO:0000256" key="4">
    <source>
        <dbReference type="ARBA" id="ARBA00022617"/>
    </source>
</evidence>
<keyword evidence="22" id="KW-1185">Reference proteome</keyword>
<evidence type="ECO:0000256" key="14">
    <source>
        <dbReference type="ARBA" id="ARBA00023136"/>
    </source>
</evidence>
<keyword evidence="6 16" id="KW-0479">Metal-binding</keyword>
<dbReference type="EC" id="1.-.-.-" evidence="16"/>
<feature type="binding site" evidence="17">
    <location>
        <position position="338"/>
    </location>
    <ligand>
        <name>Zn(2+)</name>
        <dbReference type="ChEBI" id="CHEBI:29105"/>
        <label>1</label>
    </ligand>
</feature>
<keyword evidence="10 19" id="KW-1133">Transmembrane helix</keyword>
<keyword evidence="8 16" id="KW-0276">Fatty acid metabolism</keyword>
<dbReference type="Gene3D" id="3.10.120.10">
    <property type="entry name" value="Cytochrome b5-like heme/steroid binding domain"/>
    <property type="match status" value="1"/>
</dbReference>
<sequence>MPSRALPTFTRTEVENHSTTKSCYVTVDDKVYDVTEFAHDHPGGAELLFDYSGKDVKDILRDQASHTHSEAAYEILDDYLVGFIANSKSTAAKEATAPDSEKGAWTHPTTGMSCEEDLSKETDYNADFQTHKFLDLNRPLFPQVWFGGFSKDFYLDQIHRPRHYKGGESAPLFGNFLEPLSKTPWWIPPTIWIPVVISLTYQASGGFQSPWNQAVPWLSGFALWSLIEYSMHRFLFHLDDWLPDNRVAITAHFLAHGIHHYLPMDRYRLVMPPALFVVLCYPFWLLAHVVFYWNWDLATTVFSGGMFGYICYDITHYSVHHTNLPLWYKTLKKNHLAHHFLDYELGFGVTNLFWDQVFGTELLTHPAIQK</sequence>
<evidence type="ECO:0000256" key="15">
    <source>
        <dbReference type="ARBA" id="ARBA00023160"/>
    </source>
</evidence>
<evidence type="ECO:0000256" key="16">
    <source>
        <dbReference type="PIRNR" id="PIRNR005149"/>
    </source>
</evidence>
<dbReference type="GO" id="GO:0080132">
    <property type="term" value="F:fatty acid 2-hydroxylase activity"/>
    <property type="evidence" value="ECO:0007669"/>
    <property type="project" value="InterPro"/>
</dbReference>
<dbReference type="SMART" id="SM01117">
    <property type="entry name" value="Cyt-b5"/>
    <property type="match status" value="1"/>
</dbReference>
<feature type="binding site" description="axial binding residue" evidence="18">
    <location>
        <position position="68"/>
    </location>
    <ligand>
        <name>heme</name>
        <dbReference type="ChEBI" id="CHEBI:30413"/>
    </ligand>
    <ligandPart>
        <name>Fe</name>
        <dbReference type="ChEBI" id="CHEBI:18248"/>
    </ligandPart>
</feature>
<feature type="binding site" evidence="17">
    <location>
        <position position="232"/>
    </location>
    <ligand>
        <name>Zn(2+)</name>
        <dbReference type="ChEBI" id="CHEBI:29105"/>
        <label>1</label>
    </ligand>
</feature>
<dbReference type="Pfam" id="PF00173">
    <property type="entry name" value="Cyt-b5"/>
    <property type="match status" value="1"/>
</dbReference>